<evidence type="ECO:0000256" key="1">
    <source>
        <dbReference type="SAM" id="SignalP"/>
    </source>
</evidence>
<reference evidence="2 3" key="1">
    <citation type="submission" date="2023-02" db="EMBL/GenBank/DDBJ databases">
        <title>Description and genomic characterization of Microbulbifer bruguierae sp. nov., isolated from the sediment of mangrove plant Bruguiera sexangula.</title>
        <authorList>
            <person name="Long M."/>
        </authorList>
    </citation>
    <scope>NUCLEOTIDE SEQUENCE [LARGE SCALE GENOMIC DNA]</scope>
    <source>
        <strain evidence="2 3">H12</strain>
    </source>
</reference>
<sequence length="213" mass="23611">MTTPKNVVLILTAFGLFTGLASVYAAPDKKPVNALIINTPEFAVPVIPIEQPPLRPDVLDFQRDYCASFKRGDVLSEDATRRLIEYTAKFDTIFFPEGVYWEGRLLGRFIGPDDNVSIGWGGDIDLITNCGIPEPPASMLRFIPQLDPSTLNLYRIDHNVRDFVCNFSGGYPVDINVRAQVLEFKELQNALPSLTPDGQGQICLDITKILAVP</sequence>
<feature type="signal peptide" evidence="1">
    <location>
        <begin position="1"/>
        <end position="25"/>
    </location>
</feature>
<organism evidence="2 3">
    <name type="scientific">Microbulbifer bruguierae</name>
    <dbReference type="NCBI Taxonomy" id="3029061"/>
    <lineage>
        <taxon>Bacteria</taxon>
        <taxon>Pseudomonadati</taxon>
        <taxon>Pseudomonadota</taxon>
        <taxon>Gammaproteobacteria</taxon>
        <taxon>Cellvibrionales</taxon>
        <taxon>Microbulbiferaceae</taxon>
        <taxon>Microbulbifer</taxon>
    </lineage>
</organism>
<dbReference type="RefSeq" id="WP_280320785.1">
    <property type="nucleotide sequence ID" value="NZ_CP118605.1"/>
</dbReference>
<dbReference type="EMBL" id="CP118605">
    <property type="protein sequence ID" value="WGL16966.1"/>
    <property type="molecule type" value="Genomic_DNA"/>
</dbReference>
<accession>A0ABY8NDH0</accession>
<dbReference type="Proteomes" id="UP001236500">
    <property type="component" value="Chromosome"/>
</dbReference>
<feature type="chain" id="PRO_5045111911" evidence="1">
    <location>
        <begin position="26"/>
        <end position="213"/>
    </location>
</feature>
<keyword evidence="3" id="KW-1185">Reference proteome</keyword>
<name>A0ABY8NDH0_9GAMM</name>
<gene>
    <name evidence="2" type="ORF">PVT68_01385</name>
</gene>
<evidence type="ECO:0000313" key="2">
    <source>
        <dbReference type="EMBL" id="WGL16966.1"/>
    </source>
</evidence>
<keyword evidence="1" id="KW-0732">Signal</keyword>
<proteinExistence type="predicted"/>
<evidence type="ECO:0000313" key="3">
    <source>
        <dbReference type="Proteomes" id="UP001236500"/>
    </source>
</evidence>
<protein>
    <submittedName>
        <fullName evidence="2">Uncharacterized protein</fullName>
    </submittedName>
</protein>